<dbReference type="EMBL" id="GGEC01084142">
    <property type="protein sequence ID" value="MBX64626.1"/>
    <property type="molecule type" value="Transcribed_RNA"/>
</dbReference>
<proteinExistence type="predicted"/>
<keyword evidence="1" id="KW-1133">Transmembrane helix</keyword>
<protein>
    <submittedName>
        <fullName evidence="2">Uncharacterized protein</fullName>
    </submittedName>
</protein>
<organism evidence="2">
    <name type="scientific">Rhizophora mucronata</name>
    <name type="common">Asiatic mangrove</name>
    <dbReference type="NCBI Taxonomy" id="61149"/>
    <lineage>
        <taxon>Eukaryota</taxon>
        <taxon>Viridiplantae</taxon>
        <taxon>Streptophyta</taxon>
        <taxon>Embryophyta</taxon>
        <taxon>Tracheophyta</taxon>
        <taxon>Spermatophyta</taxon>
        <taxon>Magnoliopsida</taxon>
        <taxon>eudicotyledons</taxon>
        <taxon>Gunneridae</taxon>
        <taxon>Pentapetalae</taxon>
        <taxon>rosids</taxon>
        <taxon>fabids</taxon>
        <taxon>Malpighiales</taxon>
        <taxon>Rhizophoraceae</taxon>
        <taxon>Rhizophora</taxon>
    </lineage>
</organism>
<name>A0A2P2QCA5_RHIMU</name>
<evidence type="ECO:0000256" key="1">
    <source>
        <dbReference type="SAM" id="Phobius"/>
    </source>
</evidence>
<evidence type="ECO:0000313" key="2">
    <source>
        <dbReference type="EMBL" id="MBX64626.1"/>
    </source>
</evidence>
<keyword evidence="1" id="KW-0472">Membrane</keyword>
<keyword evidence="1" id="KW-0812">Transmembrane</keyword>
<sequence>MEFCTSRKSEKVIYPTIYLYSLGYICELLHPAVFHYDLIIV</sequence>
<dbReference type="AlphaFoldDB" id="A0A2P2QCA5"/>
<accession>A0A2P2QCA5</accession>
<reference evidence="2" key="1">
    <citation type="submission" date="2018-02" db="EMBL/GenBank/DDBJ databases">
        <title>Rhizophora mucronata_Transcriptome.</title>
        <authorList>
            <person name="Meera S.P."/>
            <person name="Sreeshan A."/>
            <person name="Augustine A."/>
        </authorList>
    </citation>
    <scope>NUCLEOTIDE SEQUENCE</scope>
    <source>
        <tissue evidence="2">Leaf</tissue>
    </source>
</reference>
<feature type="transmembrane region" description="Helical" evidence="1">
    <location>
        <begin position="12"/>
        <end position="33"/>
    </location>
</feature>